<feature type="region of interest" description="Disordered" evidence="18">
    <location>
        <begin position="841"/>
        <end position="888"/>
    </location>
</feature>
<dbReference type="GO" id="GO:0030030">
    <property type="term" value="P:cell projection organization"/>
    <property type="evidence" value="ECO:0007669"/>
    <property type="project" value="UniProtKB-KW"/>
</dbReference>
<dbReference type="CDD" id="cd00201">
    <property type="entry name" value="WW"/>
    <property type="match status" value="1"/>
</dbReference>
<keyword evidence="13" id="KW-0131">Cell cycle</keyword>
<feature type="region of interest" description="Disordered" evidence="18">
    <location>
        <begin position="916"/>
        <end position="935"/>
    </location>
</feature>
<keyword evidence="6" id="KW-0227">DNA damage</keyword>
<accession>A0A7M5UTW8</accession>
<keyword evidence="4" id="KW-0597">Phosphoprotein</keyword>
<feature type="region of interest" description="Disordered" evidence="18">
    <location>
        <begin position="808"/>
        <end position="828"/>
    </location>
</feature>
<dbReference type="SMART" id="SM00456">
    <property type="entry name" value="WW"/>
    <property type="match status" value="1"/>
</dbReference>
<dbReference type="PANTHER" id="PTHR21715:SF0">
    <property type="entry name" value="RH04127P"/>
    <property type="match status" value="1"/>
</dbReference>
<keyword evidence="12" id="KW-0539">Nucleus</keyword>
<evidence type="ECO:0000256" key="13">
    <source>
        <dbReference type="ARBA" id="ARBA00023306"/>
    </source>
</evidence>
<dbReference type="InterPro" id="IPR036020">
    <property type="entry name" value="WW_dom_sf"/>
</dbReference>
<evidence type="ECO:0000256" key="9">
    <source>
        <dbReference type="ARBA" id="ARBA00023054"/>
    </source>
</evidence>
<dbReference type="GO" id="GO:0097539">
    <property type="term" value="C:ciliary transition fiber"/>
    <property type="evidence" value="ECO:0007669"/>
    <property type="project" value="UniProtKB-ARBA"/>
</dbReference>
<dbReference type="EnsemblMetazoa" id="CLYHEMT004128.1">
    <property type="protein sequence ID" value="CLYHEMP004128.1"/>
    <property type="gene ID" value="CLYHEMG004128"/>
</dbReference>
<organism evidence="20 21">
    <name type="scientific">Clytia hemisphaerica</name>
    <dbReference type="NCBI Taxonomy" id="252671"/>
    <lineage>
        <taxon>Eukaryota</taxon>
        <taxon>Metazoa</taxon>
        <taxon>Cnidaria</taxon>
        <taxon>Hydrozoa</taxon>
        <taxon>Hydroidolina</taxon>
        <taxon>Leptothecata</taxon>
        <taxon>Obeliida</taxon>
        <taxon>Clytiidae</taxon>
        <taxon>Clytia</taxon>
    </lineage>
</organism>
<dbReference type="GO" id="GO:0005814">
    <property type="term" value="C:centriole"/>
    <property type="evidence" value="ECO:0007669"/>
    <property type="project" value="UniProtKB-SubCell"/>
</dbReference>
<evidence type="ECO:0000256" key="12">
    <source>
        <dbReference type="ARBA" id="ARBA00023242"/>
    </source>
</evidence>
<sequence length="1314" mass="152908">MVTINNQLILDEEYDENYIPTEEEIFEYARVIDIDPEREPELMYIARQGIVAPLPADWKPCQDPSGEIYYFNFSSGDSVWDHPCDEHFREMVAKERDMVKNKKQSTKKQGKEPKKNKDKKAKKDAKNSVVTSTPTLGQLKPIGGKLVGLSSGSLAHVKSATSKQLGPLTGLDKPKTLSTAVSTSNKKNNDNFQMSRGTGEKVNFLEQLSDMSEYSDGKPKFTLDVDDKYDIANLGFEDSDGISADQPPDYLDDKSDESHGNEDDDELDFGISAGLAARLDGMSIENLGGFNSYQEGSDESEFDIKQSSREDINMLNISQPTINTSFDQLKGSSIDVDDGRKQRASLFADAAEKRVSNTSGSFDRNTDNERPKTSKGKQQSADDVYRQKLELQNEQEENLEKFQESLKKEETEEKAKMKAKHEMNIKNIKSLFEEQKMEEEAKLEEEKSNYIRKLKTNVENEKTKERQELEKQNQNELNKIRKEFEKEIESLRKQLQQQNDEEKKEIAERMNNEMKETETSIKKENVNKLDLIRNNLRKDIEELTEDLQQQHEYEQQQLRSELAEEHEKKMSSMKRELEDLNENEECQFMDSLNVSKFNMTDELRRRDQHEEEIRKLKETHNEELKKLKMSLDDELQKLKQNLQKEHSEEKSHLQQEWDAEKEEILIKHEEDLKSVTSSKLDHTNQEQRNIQLESEKLDAEKKKLKNDLKSIETQKKELQSRDHGIKTKEQSLLDKEKSLAEKEKSLNEADRADSARSDERTKQKSDLEKEVDKLRATFQSLKEATELMTSTKVAVQEDIERLMEKKKELKGEIDDSESNYNSARTERETHLNELNNKIQELEKQIESNTNDHKEQSVPQPANESATNKKVVTESMVKPSKETVVEEPKRRVTTTIDLDDLVDSSLEDSEEFKLQKIHSNHETRKKNRPSNTTINGFDSILTSKKKIAWHHLSDSDSDSLLSEPNHQRFNDFDRFRAKYTHQPSFSVKSLHQEEDAIDRAKRFLRKNRQDIRQRQSDLLHAEEEWRQDSVNKDVQVSPQATRLLQKVRRKLDKEEEEIGSAISQMIEGQSYVNQKERHLRLMEKTLENTHLDPSLPSDDETEDELRYKIRRLRELQSVRGGRYAHDDDPEYEPWIERVVGSRHGKHTEDRLPTKHSAGDEPRRSRSVDDILTEGRRDRQQQRPVYVPPPKPNVEERLESKWKEYFGDRLQPTYDPPQRTQSAWGYDSAMESLRHSANVMKGTPSHGSTEKRLQSHTEWLRSVKKEREKDLLLPTSSFMSSSWKPDQSRGLVTNQSMGRYSPRFEVGNNMDIRFVT</sequence>
<evidence type="ECO:0000256" key="2">
    <source>
        <dbReference type="ARBA" id="ARBA00004123"/>
    </source>
</evidence>
<evidence type="ECO:0000256" key="5">
    <source>
        <dbReference type="ARBA" id="ARBA00022618"/>
    </source>
</evidence>
<evidence type="ECO:0000256" key="6">
    <source>
        <dbReference type="ARBA" id="ARBA00022763"/>
    </source>
</evidence>
<feature type="region of interest" description="Disordered" evidence="18">
    <location>
        <begin position="551"/>
        <end position="575"/>
    </location>
</feature>
<feature type="compositionally biased region" description="Basic and acidic residues" evidence="18">
    <location>
        <begin position="398"/>
        <end position="421"/>
    </location>
</feature>
<keyword evidence="7" id="KW-0498">Mitosis</keyword>
<dbReference type="Proteomes" id="UP000594262">
    <property type="component" value="Unplaced"/>
</dbReference>
<feature type="domain" description="WW" evidence="19">
    <location>
        <begin position="52"/>
        <end position="85"/>
    </location>
</feature>
<evidence type="ECO:0000256" key="11">
    <source>
        <dbReference type="ARBA" id="ARBA00023212"/>
    </source>
</evidence>
<evidence type="ECO:0000256" key="16">
    <source>
        <dbReference type="ARBA" id="ARBA00067900"/>
    </source>
</evidence>
<feature type="compositionally biased region" description="Polar residues" evidence="18">
    <location>
        <begin position="856"/>
        <end position="869"/>
    </location>
</feature>
<evidence type="ECO:0000313" key="20">
    <source>
        <dbReference type="EnsemblMetazoa" id="CLYHEMP004128.1"/>
    </source>
</evidence>
<keyword evidence="8" id="KW-0970">Cilium biogenesis/degradation</keyword>
<dbReference type="SUPFAM" id="SSF51045">
    <property type="entry name" value="WW domain"/>
    <property type="match status" value="1"/>
</dbReference>
<feature type="compositionally biased region" description="Basic and acidic residues" evidence="18">
    <location>
        <begin position="561"/>
        <end position="575"/>
    </location>
</feature>
<keyword evidence="10" id="KW-0234">DNA repair</keyword>
<feature type="compositionally biased region" description="Basic and acidic residues" evidence="18">
    <location>
        <begin position="668"/>
        <end position="685"/>
    </location>
</feature>
<feature type="region of interest" description="Disordered" evidence="18">
    <location>
        <begin position="711"/>
        <end position="771"/>
    </location>
</feature>
<reference evidence="20" key="1">
    <citation type="submission" date="2021-01" db="UniProtKB">
        <authorList>
            <consortium name="EnsemblMetazoa"/>
        </authorList>
    </citation>
    <scope>IDENTIFICATION</scope>
</reference>
<keyword evidence="11" id="KW-0206">Cytoskeleton</keyword>
<feature type="compositionally biased region" description="Basic and acidic residues" evidence="18">
    <location>
        <begin position="251"/>
        <end position="261"/>
    </location>
</feature>
<evidence type="ECO:0000256" key="1">
    <source>
        <dbReference type="ARBA" id="ARBA00004114"/>
    </source>
</evidence>
<keyword evidence="3" id="KW-0963">Cytoplasm</keyword>
<evidence type="ECO:0000256" key="10">
    <source>
        <dbReference type="ARBA" id="ARBA00023204"/>
    </source>
</evidence>
<evidence type="ECO:0000256" key="14">
    <source>
        <dbReference type="ARBA" id="ARBA00056906"/>
    </source>
</evidence>
<feature type="region of interest" description="Disordered" evidence="18">
    <location>
        <begin position="96"/>
        <end position="136"/>
    </location>
</feature>
<dbReference type="InterPro" id="IPR001202">
    <property type="entry name" value="WW_dom"/>
</dbReference>
<feature type="compositionally biased region" description="Basic and acidic residues" evidence="18">
    <location>
        <begin position="841"/>
        <end position="855"/>
    </location>
</feature>
<keyword evidence="21" id="KW-1185">Reference proteome</keyword>
<feature type="region of interest" description="Disordered" evidence="18">
    <location>
        <begin position="1140"/>
        <end position="1191"/>
    </location>
</feature>
<dbReference type="Pfam" id="PF00397">
    <property type="entry name" value="WW"/>
    <property type="match status" value="1"/>
</dbReference>
<dbReference type="PANTHER" id="PTHR21715">
    <property type="entry name" value="RH04127P"/>
    <property type="match status" value="1"/>
</dbReference>
<evidence type="ECO:0000313" key="21">
    <source>
        <dbReference type="Proteomes" id="UP000594262"/>
    </source>
</evidence>
<evidence type="ECO:0000256" key="4">
    <source>
        <dbReference type="ARBA" id="ARBA00022553"/>
    </source>
</evidence>
<dbReference type="GO" id="GO:0006281">
    <property type="term" value="P:DNA repair"/>
    <property type="evidence" value="ECO:0007669"/>
    <property type="project" value="UniProtKB-KW"/>
</dbReference>
<dbReference type="GO" id="GO:0051301">
    <property type="term" value="P:cell division"/>
    <property type="evidence" value="ECO:0007669"/>
    <property type="project" value="UniProtKB-KW"/>
</dbReference>
<comment type="subunit">
    <text evidence="15">Interacts (via N-terminus) with ATRIP. Interacts with ATM, ATR and MDC1. Interacts with XPA (via N-terminus) upon UV irradiation. Interacts with CEP83, CCDC92, TTBK2, DVL3, NPHP3 and weakly with NPHP4. Interacts with DZIP1.</text>
</comment>
<feature type="compositionally biased region" description="Basic and acidic residues" evidence="18">
    <location>
        <begin position="638"/>
        <end position="655"/>
    </location>
</feature>
<proteinExistence type="predicted"/>
<evidence type="ECO:0000256" key="18">
    <source>
        <dbReference type="SAM" id="MobiDB-lite"/>
    </source>
</evidence>
<dbReference type="InterPro" id="IPR053233">
    <property type="entry name" value="ABRA-related"/>
</dbReference>
<name>A0A7M5UTW8_9CNID</name>
<comment type="function">
    <text evidence="14">Plays a role in microtubule organization and/or maintenance for the formation of primary cilia (PC), a microtubule-based structure that protrudes from the surface of epithelial cells. Plays a critical role in G2/M checkpoint and nuclear divisions. A key player in the DNA damage-activated ATR/ATM signaling cascade since it is required for the proper phosphorylation of H2AX, RPA, CHEK2 and CHEK1. Plays a critical role in chromosome segregation, acting as a mediator required for the maintenance of genomic stability through modulation of MDC1, RPA and CHEK1.</text>
</comment>
<evidence type="ECO:0000259" key="19">
    <source>
        <dbReference type="PROSITE" id="PS50020"/>
    </source>
</evidence>
<comment type="subcellular location">
    <subcellularLocation>
        <location evidence="1">Cytoplasm</location>
        <location evidence="1">Cytoskeleton</location>
        <location evidence="1">Microtubule organizing center</location>
        <location evidence="1">Centrosome</location>
        <location evidence="1">Centriole</location>
    </subcellularLocation>
    <subcellularLocation>
        <location evidence="2">Nucleus</location>
    </subcellularLocation>
</comment>
<feature type="region of interest" description="Disordered" evidence="18">
    <location>
        <begin position="348"/>
        <end position="421"/>
    </location>
</feature>
<evidence type="ECO:0000256" key="7">
    <source>
        <dbReference type="ARBA" id="ARBA00022776"/>
    </source>
</evidence>
<dbReference type="GO" id="GO:0005634">
    <property type="term" value="C:nucleus"/>
    <property type="evidence" value="ECO:0007669"/>
    <property type="project" value="UniProtKB-SubCell"/>
</dbReference>
<protein>
    <recommendedName>
        <fullName evidence="16">Centrosomal protein of 164 kDa</fullName>
    </recommendedName>
</protein>
<evidence type="ECO:0000256" key="17">
    <source>
        <dbReference type="SAM" id="Coils"/>
    </source>
</evidence>
<dbReference type="RefSeq" id="XP_066928958.1">
    <property type="nucleotide sequence ID" value="XM_067072857.1"/>
</dbReference>
<feature type="region of interest" description="Disordered" evidence="18">
    <location>
        <begin position="668"/>
        <end position="698"/>
    </location>
</feature>
<feature type="coiled-coil region" evidence="17">
    <location>
        <begin position="1036"/>
        <end position="1063"/>
    </location>
</feature>
<feature type="region of interest" description="Disordered" evidence="18">
    <location>
        <begin position="638"/>
        <end position="657"/>
    </location>
</feature>
<feature type="compositionally biased region" description="Basic and acidic residues" evidence="18">
    <location>
        <begin position="1145"/>
        <end position="1179"/>
    </location>
</feature>
<feature type="compositionally biased region" description="Basic and acidic residues" evidence="18">
    <location>
        <begin position="878"/>
        <end position="888"/>
    </location>
</feature>
<feature type="region of interest" description="Disordered" evidence="18">
    <location>
        <begin position="236"/>
        <end position="267"/>
    </location>
</feature>
<dbReference type="GeneID" id="136816513"/>
<evidence type="ECO:0000256" key="15">
    <source>
        <dbReference type="ARBA" id="ARBA00061715"/>
    </source>
</evidence>
<keyword evidence="9 17" id="KW-0175">Coiled coil</keyword>
<evidence type="ECO:0000256" key="8">
    <source>
        <dbReference type="ARBA" id="ARBA00022794"/>
    </source>
</evidence>
<dbReference type="PROSITE" id="PS50020">
    <property type="entry name" value="WW_DOMAIN_2"/>
    <property type="match status" value="1"/>
</dbReference>
<dbReference type="FunFam" id="3.30.1470.10:FF:000001">
    <property type="entry name" value="Centrosomal protein of 164 kDa"/>
    <property type="match status" value="1"/>
</dbReference>
<dbReference type="OrthoDB" id="6344460at2759"/>
<keyword evidence="5" id="KW-0132">Cell division</keyword>
<evidence type="ECO:0000256" key="3">
    <source>
        <dbReference type="ARBA" id="ARBA00022490"/>
    </source>
</evidence>
<dbReference type="Gene3D" id="3.30.1470.10">
    <property type="entry name" value="Photosystem I PsaD, reaction center subunit II"/>
    <property type="match status" value="1"/>
</dbReference>